<dbReference type="Proteomes" id="UP000317365">
    <property type="component" value="Chromosome"/>
</dbReference>
<dbReference type="EMBL" id="CP036282">
    <property type="protein sequence ID" value="QDL52930.1"/>
    <property type="molecule type" value="Genomic_DNA"/>
</dbReference>
<reference evidence="2" key="2">
    <citation type="journal article" date="2020" name="Int. J. Syst. Evol. Microbiol.">
        <title>Genomic insights into a novel species Rhodoferax aquaticus sp. nov., isolated from freshwater.</title>
        <authorList>
            <person name="Li T."/>
            <person name="Zhuo Y."/>
            <person name="Jin C.Z."/>
            <person name="Wu X."/>
            <person name="Ko S.R."/>
            <person name="Jin F.J."/>
            <person name="Ahn C.Y."/>
            <person name="Oh H.M."/>
            <person name="Lee H.G."/>
            <person name="Jin L."/>
        </authorList>
    </citation>
    <scope>NUCLEOTIDE SEQUENCE [LARGE SCALE GENOMIC DNA]</scope>
    <source>
        <strain evidence="2">Gr-4</strain>
    </source>
</reference>
<sequence>MGKAPYSIACLGLALAVALLVGCTSLAPNSRHLSTEPLAPEERDCVAWLTQLDATVAQAQVADAQEARVAGHPHLRTNRFTAALAQDARVDDAAFVREVLPAMRALDRAARAAEISNLPDMTLGLLRATRVDVLQRTEACASRLMEVLKPARSSVAVASSYRAGQRFLGAYALARYPFTAGVERELRAVSAAFTRPLQTPDGGKLVRYVPLDRPVDTGEEALLLHQHQPVFEKEETLPDDQIGALAWDPAQGRPAVQTSQPTVYTAVSYTRYKGQTLRQLVYTVWFGARPASRPGDLLAGHLDGLIWRVTLGPRNQVLLYDTIHPCGCYHYFITTPSAQAIAAPPDELEWAFVPQTLAAPQATERVVLRIATRTHYLERVSLEPSASVGNAAVHQVPLAVLPQDALRALPQRTAGPLGDALATRSAYGHDGLIPGTQRGERFIFWPMGIASAGQMRQWGHHATAFVGERHFDDAHLLERRFELLMEPMLP</sequence>
<dbReference type="PROSITE" id="PS51257">
    <property type="entry name" value="PROKAR_LIPOPROTEIN"/>
    <property type="match status" value="1"/>
</dbReference>
<dbReference type="RefSeq" id="WP_142808382.1">
    <property type="nucleotide sequence ID" value="NZ_CP036282.1"/>
</dbReference>
<protein>
    <recommendedName>
        <fullName evidence="3">Lipoprotein</fullName>
    </recommendedName>
</protein>
<dbReference type="AlphaFoldDB" id="A0A515EJV9"/>
<proteinExistence type="predicted"/>
<organism evidence="1 2">
    <name type="scientific">Rhodoferax aquaticus</name>
    <dbReference type="NCBI Taxonomy" id="2527691"/>
    <lineage>
        <taxon>Bacteria</taxon>
        <taxon>Pseudomonadati</taxon>
        <taxon>Pseudomonadota</taxon>
        <taxon>Betaproteobacteria</taxon>
        <taxon>Burkholderiales</taxon>
        <taxon>Comamonadaceae</taxon>
        <taxon>Rhodoferax</taxon>
    </lineage>
</organism>
<keyword evidence="2" id="KW-1185">Reference proteome</keyword>
<dbReference type="KEGG" id="rhg:EXZ61_01375"/>
<accession>A0A515EJV9</accession>
<evidence type="ECO:0000313" key="2">
    <source>
        <dbReference type="Proteomes" id="UP000317365"/>
    </source>
</evidence>
<gene>
    <name evidence="1" type="ORF">EXZ61_01375</name>
</gene>
<reference evidence="2" key="1">
    <citation type="submission" date="2019-02" db="EMBL/GenBank/DDBJ databases">
        <title>Complete genome sequence of Rhodoferax sp. Gr-4.</title>
        <authorList>
            <person name="Jin L."/>
        </authorList>
    </citation>
    <scope>NUCLEOTIDE SEQUENCE [LARGE SCALE GENOMIC DNA]</scope>
    <source>
        <strain evidence="2">Gr-4</strain>
    </source>
</reference>
<name>A0A515EJV9_9BURK</name>
<evidence type="ECO:0008006" key="3">
    <source>
        <dbReference type="Google" id="ProtNLM"/>
    </source>
</evidence>
<evidence type="ECO:0000313" key="1">
    <source>
        <dbReference type="EMBL" id="QDL52930.1"/>
    </source>
</evidence>